<name>A0A0W0FV25_MONRR</name>
<comment type="caution">
    <text evidence="5">The sequence shown here is derived from an EMBL/GenBank/DDBJ whole genome shotgun (WGS) entry which is preliminary data.</text>
</comment>
<feature type="compositionally biased region" description="Low complexity" evidence="2">
    <location>
        <begin position="206"/>
        <end position="232"/>
    </location>
</feature>
<proteinExistence type="predicted"/>
<evidence type="ECO:0000313" key="5">
    <source>
        <dbReference type="EMBL" id="KTB40217.1"/>
    </source>
</evidence>
<dbReference type="PANTHER" id="PTHR28154">
    <property type="entry name" value="CELL WALL SYNTHESIS PROTEIN KNH1-RELATED"/>
    <property type="match status" value="1"/>
</dbReference>
<accession>A0A0W0FV25</accession>
<dbReference type="PANTHER" id="PTHR28154:SF1">
    <property type="entry name" value="CELL WALL SYNTHESIS PROTEIN KNH1-RELATED"/>
    <property type="match status" value="1"/>
</dbReference>
<evidence type="ECO:0000313" key="6">
    <source>
        <dbReference type="Proteomes" id="UP000054988"/>
    </source>
</evidence>
<feature type="signal peptide" evidence="3">
    <location>
        <begin position="1"/>
        <end position="24"/>
    </location>
</feature>
<dbReference type="EMBL" id="LATX01001597">
    <property type="protein sequence ID" value="KTB40217.1"/>
    <property type="molecule type" value="Genomic_DNA"/>
</dbReference>
<gene>
    <name evidence="5" type="ORF">WG66_7204</name>
</gene>
<reference evidence="5 6" key="1">
    <citation type="submission" date="2015-12" db="EMBL/GenBank/DDBJ databases">
        <title>Draft genome sequence of Moniliophthora roreri, the causal agent of frosty pod rot of cacao.</title>
        <authorList>
            <person name="Aime M.C."/>
            <person name="Diaz-Valderrama J.R."/>
            <person name="Kijpornyongpan T."/>
            <person name="Phillips-Mora W."/>
        </authorList>
    </citation>
    <scope>NUCLEOTIDE SEQUENCE [LARGE SCALE GENOMIC DNA]</scope>
    <source>
        <strain evidence="5 6">MCA 2952</strain>
    </source>
</reference>
<evidence type="ECO:0000256" key="2">
    <source>
        <dbReference type="SAM" id="MobiDB-lite"/>
    </source>
</evidence>
<feature type="domain" description="Yeast cell wall synthesis Kre9/Knh1-like N-terminal" evidence="4">
    <location>
        <begin position="49"/>
        <end position="146"/>
    </location>
</feature>
<feature type="chain" id="PRO_5006902138" description="Yeast cell wall synthesis Kre9/Knh1-like N-terminal domain-containing protein" evidence="3">
    <location>
        <begin position="25"/>
        <end position="279"/>
    </location>
</feature>
<dbReference type="AlphaFoldDB" id="A0A0W0FV25"/>
<organism evidence="5 6">
    <name type="scientific">Moniliophthora roreri</name>
    <name type="common">Frosty pod rot fungus</name>
    <name type="synonym">Monilia roreri</name>
    <dbReference type="NCBI Taxonomy" id="221103"/>
    <lineage>
        <taxon>Eukaryota</taxon>
        <taxon>Fungi</taxon>
        <taxon>Dikarya</taxon>
        <taxon>Basidiomycota</taxon>
        <taxon>Agaricomycotina</taxon>
        <taxon>Agaricomycetes</taxon>
        <taxon>Agaricomycetidae</taxon>
        <taxon>Agaricales</taxon>
        <taxon>Marasmiineae</taxon>
        <taxon>Marasmiaceae</taxon>
        <taxon>Moniliophthora</taxon>
    </lineage>
</organism>
<dbReference type="GO" id="GO:0006078">
    <property type="term" value="P:(1-&gt;6)-beta-D-glucan biosynthetic process"/>
    <property type="evidence" value="ECO:0007669"/>
    <property type="project" value="InterPro"/>
</dbReference>
<protein>
    <recommendedName>
        <fullName evidence="4">Yeast cell wall synthesis Kre9/Knh1-like N-terminal domain-containing protein</fullName>
    </recommendedName>
</protein>
<evidence type="ECO:0000256" key="3">
    <source>
        <dbReference type="SAM" id="SignalP"/>
    </source>
</evidence>
<evidence type="ECO:0000256" key="1">
    <source>
        <dbReference type="ARBA" id="ARBA00022729"/>
    </source>
</evidence>
<dbReference type="GO" id="GO:0042546">
    <property type="term" value="P:cell wall biogenesis"/>
    <property type="evidence" value="ECO:0007669"/>
    <property type="project" value="InterPro"/>
</dbReference>
<dbReference type="GO" id="GO:0005576">
    <property type="term" value="C:extracellular region"/>
    <property type="evidence" value="ECO:0007669"/>
    <property type="project" value="TreeGrafter"/>
</dbReference>
<feature type="compositionally biased region" description="Polar residues" evidence="2">
    <location>
        <begin position="234"/>
        <end position="253"/>
    </location>
</feature>
<evidence type="ECO:0000259" key="4">
    <source>
        <dbReference type="Pfam" id="PF10342"/>
    </source>
</evidence>
<dbReference type="Pfam" id="PF10342">
    <property type="entry name" value="Kre9_KNH"/>
    <property type="match status" value="1"/>
</dbReference>
<dbReference type="GO" id="GO:0031505">
    <property type="term" value="P:fungal-type cell wall organization"/>
    <property type="evidence" value="ECO:0007669"/>
    <property type="project" value="TreeGrafter"/>
</dbReference>
<dbReference type="InterPro" id="IPR045328">
    <property type="entry name" value="Kre9/Knh1"/>
</dbReference>
<dbReference type="InterPro" id="IPR018466">
    <property type="entry name" value="Kre9/Knh1-like_N"/>
</dbReference>
<sequence>MYFSIPALALAFIVALDAPLSVEAALYASFSLPLFCTHSNTCVRLQVIKPSDGSTCHAGEECTVQWVDNGESPLLSTIGVTTIGLYTGNMQLVQSIAAVDVSRQQSLTFTPIPEAGPDSDTYYIAFTSTTAEVNRTIYQGFSPFFKLDGMSGSFATPLEAATSQIPIPSSLAGSSLTESEAPLSTITVGTLSTSLPPLTINVPTSTSASPVSSGFSTMTIPPSSSSPVTRSSTEFRSTGTVASASTPTQSSNGALNGPVVSMPMMGVLSFCLLVIIPLV</sequence>
<feature type="region of interest" description="Disordered" evidence="2">
    <location>
        <begin position="206"/>
        <end position="253"/>
    </location>
</feature>
<dbReference type="Proteomes" id="UP000054988">
    <property type="component" value="Unassembled WGS sequence"/>
</dbReference>
<keyword evidence="1 3" id="KW-0732">Signal</keyword>
<dbReference type="eggNOG" id="ENOG502SNWF">
    <property type="taxonomic scope" value="Eukaryota"/>
</dbReference>